<reference evidence="1" key="1">
    <citation type="journal article" date="2023" name="G3 (Bethesda)">
        <title>A reference genome for the long-term kleptoplast-retaining sea slug Elysia crispata morphotype clarki.</title>
        <authorList>
            <person name="Eastman K.E."/>
            <person name="Pendleton A.L."/>
            <person name="Shaikh M.A."/>
            <person name="Suttiyut T."/>
            <person name="Ogas R."/>
            <person name="Tomko P."/>
            <person name="Gavelis G."/>
            <person name="Widhalm J.R."/>
            <person name="Wisecaver J.H."/>
        </authorList>
    </citation>
    <scope>NUCLEOTIDE SEQUENCE</scope>
    <source>
        <strain evidence="1">ECLA1</strain>
    </source>
</reference>
<protein>
    <submittedName>
        <fullName evidence="1">Uncharacterized protein</fullName>
    </submittedName>
</protein>
<sequence length="333" mass="37637">MSGKSPYGMPDPTSTATASTIIEMCTAVCRLISAPRAILGAEHHLGTYQRSIFATERELSITWELINGLYLLQRGRRASPGNLSTVYICYREGAEHHLGTYLRSIFATERAPSITWELINERELSITWELINGLYLLQRGRRASPGNLSTVYICYREGAEHHLGTHQRSIFATERELSITWELIYGLYLLQRGRRASPGNSSTVYICYREGAEHHLGTYQREGAEHHLGTYLRSIFATERALSITWELINGLYLLQRGRRASPGNSSTVYICYREGAEHHLGTHQRSIFATERAPSITWELIYGLYLLQRGSSFGSALSSRGLSCTLKPERKM</sequence>
<gene>
    <name evidence="1" type="ORF">RRG08_031315</name>
</gene>
<evidence type="ECO:0000313" key="1">
    <source>
        <dbReference type="EMBL" id="KAK3746786.1"/>
    </source>
</evidence>
<dbReference type="AlphaFoldDB" id="A0AAE0YJZ7"/>
<comment type="caution">
    <text evidence="1">The sequence shown here is derived from an EMBL/GenBank/DDBJ whole genome shotgun (WGS) entry which is preliminary data.</text>
</comment>
<dbReference type="Proteomes" id="UP001283361">
    <property type="component" value="Unassembled WGS sequence"/>
</dbReference>
<keyword evidence="2" id="KW-1185">Reference proteome</keyword>
<dbReference type="EMBL" id="JAWDGP010006115">
    <property type="protein sequence ID" value="KAK3746786.1"/>
    <property type="molecule type" value="Genomic_DNA"/>
</dbReference>
<accession>A0AAE0YJZ7</accession>
<proteinExistence type="predicted"/>
<name>A0AAE0YJZ7_9GAST</name>
<evidence type="ECO:0000313" key="2">
    <source>
        <dbReference type="Proteomes" id="UP001283361"/>
    </source>
</evidence>
<organism evidence="1 2">
    <name type="scientific">Elysia crispata</name>
    <name type="common">lettuce slug</name>
    <dbReference type="NCBI Taxonomy" id="231223"/>
    <lineage>
        <taxon>Eukaryota</taxon>
        <taxon>Metazoa</taxon>
        <taxon>Spiralia</taxon>
        <taxon>Lophotrochozoa</taxon>
        <taxon>Mollusca</taxon>
        <taxon>Gastropoda</taxon>
        <taxon>Heterobranchia</taxon>
        <taxon>Euthyneura</taxon>
        <taxon>Panpulmonata</taxon>
        <taxon>Sacoglossa</taxon>
        <taxon>Placobranchoidea</taxon>
        <taxon>Plakobranchidae</taxon>
        <taxon>Elysia</taxon>
    </lineage>
</organism>